<keyword evidence="5" id="KW-1185">Reference proteome</keyword>
<feature type="transmembrane region" description="Helical" evidence="2">
    <location>
        <begin position="21"/>
        <end position="40"/>
    </location>
</feature>
<feature type="transmembrane region" description="Helical" evidence="2">
    <location>
        <begin position="317"/>
        <end position="339"/>
    </location>
</feature>
<comment type="caution">
    <text evidence="4">The sequence shown here is derived from an EMBL/GenBank/DDBJ whole genome shotgun (WGS) entry which is preliminary data.</text>
</comment>
<feature type="transmembrane region" description="Helical" evidence="2">
    <location>
        <begin position="164"/>
        <end position="181"/>
    </location>
</feature>
<keyword evidence="2" id="KW-1133">Transmembrane helix</keyword>
<feature type="transmembrane region" description="Helical" evidence="2">
    <location>
        <begin position="351"/>
        <end position="372"/>
    </location>
</feature>
<dbReference type="EMBL" id="BSRI01000002">
    <property type="protein sequence ID" value="GLV60618.1"/>
    <property type="molecule type" value="Genomic_DNA"/>
</dbReference>
<dbReference type="RefSeq" id="WP_338257733.1">
    <property type="nucleotide sequence ID" value="NZ_BSRI01000002.1"/>
</dbReference>
<organism evidence="4 5">
    <name type="scientific">Dictyobacter halimunensis</name>
    <dbReference type="NCBI Taxonomy" id="3026934"/>
    <lineage>
        <taxon>Bacteria</taxon>
        <taxon>Bacillati</taxon>
        <taxon>Chloroflexota</taxon>
        <taxon>Ktedonobacteria</taxon>
        <taxon>Ktedonobacterales</taxon>
        <taxon>Dictyobacteraceae</taxon>
        <taxon>Dictyobacter</taxon>
    </lineage>
</organism>
<feature type="transmembrane region" description="Helical" evidence="2">
    <location>
        <begin position="60"/>
        <end position="83"/>
    </location>
</feature>
<dbReference type="PANTHER" id="PTHR23028:SF53">
    <property type="entry name" value="ACYL_TRANSF_3 DOMAIN-CONTAINING PROTEIN"/>
    <property type="match status" value="1"/>
</dbReference>
<sequence length="458" mass="52264">MSTLQQEVSRKQGSGEQKKTITALDGVRGCAILFVLIFHINRTNGDNLWDWHAYPLASSIAAAGGTGVTLFFVLSGFLLFLPYAKALLTRGRWPLARTFYLRRALRILPAYYVSLFLLIALSAPSYLQPSHWTDLLLFLTLFMDSSRSTFRVLNGPYWTLAVEWQFYLLLPLLMLGMALLLRRVQIGHRLRAVTICLCGVIAGGLIIRLVGSYFWGNPTATLLLPRPAIDVVLFFVYGQTGKYLEDFAVGMLCALLYVYATRPGPEAQPFAQRLRRLSSWLWGAGLAILLFSAIWHFQSDPRTPAWPFLNPAMPYFAWLSEMLLAIGYGACILAILFGPPALQRPFTWRPLRWLGLISFSLYIWHLPLIVFFQAHIQQPLFPHLNHYLVYLLYWLWAAVGIIPFCILSYNVIEKPGMRLGDRWRRSIEARQRAHEQVQQTALPQIESEDNDRQVGAKR</sequence>
<feature type="transmembrane region" description="Helical" evidence="2">
    <location>
        <begin position="280"/>
        <end position="297"/>
    </location>
</feature>
<dbReference type="Pfam" id="PF01757">
    <property type="entry name" value="Acyl_transf_3"/>
    <property type="match status" value="1"/>
</dbReference>
<proteinExistence type="predicted"/>
<keyword evidence="2" id="KW-0472">Membrane</keyword>
<name>A0ABQ6G474_9CHLR</name>
<feature type="transmembrane region" description="Helical" evidence="2">
    <location>
        <begin position="104"/>
        <end position="127"/>
    </location>
</feature>
<evidence type="ECO:0000256" key="2">
    <source>
        <dbReference type="SAM" id="Phobius"/>
    </source>
</evidence>
<accession>A0ABQ6G474</accession>
<dbReference type="InterPro" id="IPR050879">
    <property type="entry name" value="Acyltransferase_3"/>
</dbReference>
<evidence type="ECO:0000313" key="4">
    <source>
        <dbReference type="EMBL" id="GLV60618.1"/>
    </source>
</evidence>
<evidence type="ECO:0000259" key="3">
    <source>
        <dbReference type="Pfam" id="PF01757"/>
    </source>
</evidence>
<feature type="transmembrane region" description="Helical" evidence="2">
    <location>
        <begin position="243"/>
        <end position="260"/>
    </location>
</feature>
<feature type="region of interest" description="Disordered" evidence="1">
    <location>
        <begin position="435"/>
        <end position="458"/>
    </location>
</feature>
<dbReference type="Proteomes" id="UP001344906">
    <property type="component" value="Unassembled WGS sequence"/>
</dbReference>
<dbReference type="InterPro" id="IPR002656">
    <property type="entry name" value="Acyl_transf_3_dom"/>
</dbReference>
<dbReference type="PANTHER" id="PTHR23028">
    <property type="entry name" value="ACETYLTRANSFERASE"/>
    <property type="match status" value="1"/>
</dbReference>
<keyword evidence="2" id="KW-0812">Transmembrane</keyword>
<dbReference type="GO" id="GO:0016746">
    <property type="term" value="F:acyltransferase activity"/>
    <property type="evidence" value="ECO:0007669"/>
    <property type="project" value="UniProtKB-KW"/>
</dbReference>
<feature type="transmembrane region" description="Helical" evidence="2">
    <location>
        <begin position="193"/>
        <end position="215"/>
    </location>
</feature>
<reference evidence="4 5" key="1">
    <citation type="submission" date="2023-02" db="EMBL/GenBank/DDBJ databases">
        <title>Dictyobacter halimunensis sp. nov., a new member of the class Ktedonobacteria from forest soil in a geothermal area.</title>
        <authorList>
            <person name="Rachmania M.K."/>
            <person name="Ningsih F."/>
            <person name="Sakai Y."/>
            <person name="Yabe S."/>
            <person name="Yokota A."/>
            <person name="Sjamsuridzal W."/>
        </authorList>
    </citation>
    <scope>NUCLEOTIDE SEQUENCE [LARGE SCALE GENOMIC DNA]</scope>
    <source>
        <strain evidence="4 5">S3.2.2.5</strain>
    </source>
</reference>
<keyword evidence="4" id="KW-0012">Acyltransferase</keyword>
<evidence type="ECO:0000313" key="5">
    <source>
        <dbReference type="Proteomes" id="UP001344906"/>
    </source>
</evidence>
<evidence type="ECO:0000256" key="1">
    <source>
        <dbReference type="SAM" id="MobiDB-lite"/>
    </source>
</evidence>
<protein>
    <submittedName>
        <fullName evidence="4">Acyltransferase</fullName>
    </submittedName>
</protein>
<feature type="domain" description="Acyltransferase 3" evidence="3">
    <location>
        <begin position="22"/>
        <end position="408"/>
    </location>
</feature>
<gene>
    <name evidence="4" type="primary">oac</name>
    <name evidence="4" type="ORF">KDH_74370</name>
</gene>
<keyword evidence="4" id="KW-0808">Transferase</keyword>
<feature type="transmembrane region" description="Helical" evidence="2">
    <location>
        <begin position="392"/>
        <end position="412"/>
    </location>
</feature>